<dbReference type="EMBL" id="CAJVQA010009213">
    <property type="protein sequence ID" value="CAG8682383.1"/>
    <property type="molecule type" value="Genomic_DNA"/>
</dbReference>
<comment type="caution">
    <text evidence="1">The sequence shown here is derived from an EMBL/GenBank/DDBJ whole genome shotgun (WGS) entry which is preliminary data.</text>
</comment>
<organism evidence="1 2">
    <name type="scientific">Cetraspora pellucida</name>
    <dbReference type="NCBI Taxonomy" id="1433469"/>
    <lineage>
        <taxon>Eukaryota</taxon>
        <taxon>Fungi</taxon>
        <taxon>Fungi incertae sedis</taxon>
        <taxon>Mucoromycota</taxon>
        <taxon>Glomeromycotina</taxon>
        <taxon>Glomeromycetes</taxon>
        <taxon>Diversisporales</taxon>
        <taxon>Gigasporaceae</taxon>
        <taxon>Cetraspora</taxon>
    </lineage>
</organism>
<evidence type="ECO:0000313" key="2">
    <source>
        <dbReference type="Proteomes" id="UP000789759"/>
    </source>
</evidence>
<gene>
    <name evidence="1" type="ORF">CPELLU_LOCUS10867</name>
</gene>
<accession>A0A9N9HEJ1</accession>
<evidence type="ECO:0000313" key="1">
    <source>
        <dbReference type="EMBL" id="CAG8682383.1"/>
    </source>
</evidence>
<name>A0A9N9HEJ1_9GLOM</name>
<feature type="non-terminal residue" evidence="1">
    <location>
        <position position="67"/>
    </location>
</feature>
<protein>
    <submittedName>
        <fullName evidence="1">22007_t:CDS:1</fullName>
    </submittedName>
</protein>
<keyword evidence="2" id="KW-1185">Reference proteome</keyword>
<proteinExistence type="predicted"/>
<sequence>MSDDKSVLLSDNQETNNKCIPMFDNHDITNKSISILNKNNTDEFDQIFERDILKNYEKTDNKFWSND</sequence>
<dbReference type="AlphaFoldDB" id="A0A9N9HEJ1"/>
<reference evidence="1" key="1">
    <citation type="submission" date="2021-06" db="EMBL/GenBank/DDBJ databases">
        <authorList>
            <person name="Kallberg Y."/>
            <person name="Tangrot J."/>
            <person name="Rosling A."/>
        </authorList>
    </citation>
    <scope>NUCLEOTIDE SEQUENCE</scope>
    <source>
        <strain evidence="1">FL966</strain>
    </source>
</reference>
<dbReference type="Proteomes" id="UP000789759">
    <property type="component" value="Unassembled WGS sequence"/>
</dbReference>